<dbReference type="Proteomes" id="UP001159100">
    <property type="component" value="Unassembled WGS sequence"/>
</dbReference>
<gene>
    <name evidence="1" type="ORF">POF45_29410</name>
</gene>
<protein>
    <recommendedName>
        <fullName evidence="3">Sugar-binding protein</fullName>
    </recommendedName>
</protein>
<reference evidence="1 2" key="1">
    <citation type="submission" date="2023-02" db="EMBL/GenBank/DDBJ databases">
        <title>Pseudomonas chrutzelriedensis sp. nov., a potently antifungal strain isolated from moss.</title>
        <authorList>
            <person name="Schnyder A."/>
            <person name="Kalawong R."/>
            <person name="Eberl L."/>
            <person name="Agnoli K."/>
        </authorList>
    </citation>
    <scope>NUCLEOTIDE SEQUENCE [LARGE SCALE GENOMIC DNA]</scope>
    <source>
        <strain evidence="1 2">681</strain>
    </source>
</reference>
<name>A0ABT6QX80_9PSED</name>
<accession>A0ABT6QX80</accession>
<dbReference type="RefSeq" id="WP_282317396.1">
    <property type="nucleotide sequence ID" value="NZ_JARBWL010000002.1"/>
</dbReference>
<sequence>MTASTAVHSNAFNFASFVESGVDPRTGLYTASVSLPPVKANNLSGPEVPLTLGYNPMNTTDIGYGKGWSMGLTEYLPSKQILSVHTGETFKVTGNYQDEGDPTRQKMKEQKIQSFKFYTLTNDSRGEFQVVHKSGLVEILKLMGPTPQVALPVIMYSPQGHEVSLTYGQGPVLRMLSNIRDSQGTMLDVIRNLTAKTVEIRVRPINNVPLAVFTLHLEGDRMSRVELPTSNRAGWRFVYGLEREQLCMKEVWTPLGAHEKIQYNDEGHGFPANTGLPKLPRVTDHITTPGGGQPPVVVKYQYSNNGRNFLGANSAVDWDDGGWTICTRSSVPMSTKPPKA</sequence>
<evidence type="ECO:0000313" key="2">
    <source>
        <dbReference type="Proteomes" id="UP001159100"/>
    </source>
</evidence>
<dbReference type="EMBL" id="JARBWL010000002">
    <property type="protein sequence ID" value="MDI2595511.1"/>
    <property type="molecule type" value="Genomic_DNA"/>
</dbReference>
<proteinExistence type="predicted"/>
<comment type="caution">
    <text evidence="1">The sequence shown here is derived from an EMBL/GenBank/DDBJ whole genome shotgun (WGS) entry which is preliminary data.</text>
</comment>
<organism evidence="1 2">
    <name type="scientific">Pseudomonas fungipugnans</name>
    <dbReference type="NCBI Taxonomy" id="3024217"/>
    <lineage>
        <taxon>Bacteria</taxon>
        <taxon>Pseudomonadati</taxon>
        <taxon>Pseudomonadota</taxon>
        <taxon>Gammaproteobacteria</taxon>
        <taxon>Pseudomonadales</taxon>
        <taxon>Pseudomonadaceae</taxon>
        <taxon>Pseudomonas</taxon>
    </lineage>
</organism>
<evidence type="ECO:0008006" key="3">
    <source>
        <dbReference type="Google" id="ProtNLM"/>
    </source>
</evidence>
<keyword evidence="2" id="KW-1185">Reference proteome</keyword>
<evidence type="ECO:0000313" key="1">
    <source>
        <dbReference type="EMBL" id="MDI2595511.1"/>
    </source>
</evidence>